<keyword evidence="5" id="KW-1185">Reference proteome</keyword>
<dbReference type="EMBL" id="KZ084114">
    <property type="protein sequence ID" value="OSD00958.1"/>
    <property type="molecule type" value="Genomic_DNA"/>
</dbReference>
<evidence type="ECO:0000313" key="4">
    <source>
        <dbReference type="EMBL" id="OSD00958.1"/>
    </source>
</evidence>
<feature type="transmembrane region" description="Helical" evidence="2">
    <location>
        <begin position="124"/>
        <end position="145"/>
    </location>
</feature>
<keyword evidence="2" id="KW-0472">Membrane</keyword>
<feature type="transmembrane region" description="Helical" evidence="2">
    <location>
        <begin position="206"/>
        <end position="226"/>
    </location>
</feature>
<feature type="region of interest" description="Disordered" evidence="1">
    <location>
        <begin position="321"/>
        <end position="345"/>
    </location>
</feature>
<name>A0A1Y2IIJ3_TRAC3</name>
<keyword evidence="2" id="KW-0812">Transmembrane</keyword>
<evidence type="ECO:0000313" key="5">
    <source>
        <dbReference type="Proteomes" id="UP000193067"/>
    </source>
</evidence>
<keyword evidence="2" id="KW-1133">Transmembrane helix</keyword>
<dbReference type="OrthoDB" id="2953893at2759"/>
<dbReference type="PANTHER" id="PTHR40465">
    <property type="entry name" value="CHROMOSOME 1, WHOLE GENOME SHOTGUN SEQUENCE"/>
    <property type="match status" value="1"/>
</dbReference>
<gene>
    <name evidence="4" type="ORF">PYCCODRAFT_1468921</name>
</gene>
<feature type="transmembrane region" description="Helical" evidence="2">
    <location>
        <begin position="54"/>
        <end position="74"/>
    </location>
</feature>
<feature type="transmembrane region" description="Helical" evidence="2">
    <location>
        <begin position="94"/>
        <end position="112"/>
    </location>
</feature>
<feature type="transmembrane region" description="Helical" evidence="2">
    <location>
        <begin position="232"/>
        <end position="253"/>
    </location>
</feature>
<dbReference type="InterPro" id="IPR045339">
    <property type="entry name" value="DUF6534"/>
</dbReference>
<dbReference type="PANTHER" id="PTHR40465:SF1">
    <property type="entry name" value="DUF6534 DOMAIN-CONTAINING PROTEIN"/>
    <property type="match status" value="1"/>
</dbReference>
<sequence>MSTVTQTLPADMAPIAAPLLVGYLLNWGLYGVLSVQVYLYHLAFPKDSAIVKTLVYSVYMIETTQTIIIAHDAFNAYAKGYGDLNALGSAQLEWLAVPIFSGIVSATVQIYYAYRVSLLSGSKLLGLFISVIALLQGSSAIAQGVQAFQIGNFADLATEAFASCTIWLAGSAACDIIIAGCMTFFLLRKDTKVPATHVIITKLVRLVVETGTLTALAATIDITLFLAFPHNAYHGTVALTLAKLYSNSLLVLFNSRIRIVGGRGMAVSFHSQSFASVLPKVQRGGGEAAAPARAVNFPTRAQAVSALDGVHVEEQTWTVTDPESFQMEEQSSFSKSKSASLAPDA</sequence>
<reference evidence="4 5" key="1">
    <citation type="journal article" date="2015" name="Biotechnol. Biofuels">
        <title>Enhanced degradation of softwood versus hardwood by the white-rot fungus Pycnoporus coccineus.</title>
        <authorList>
            <person name="Couturier M."/>
            <person name="Navarro D."/>
            <person name="Chevret D."/>
            <person name="Henrissat B."/>
            <person name="Piumi F."/>
            <person name="Ruiz-Duenas F.J."/>
            <person name="Martinez A.T."/>
            <person name="Grigoriev I.V."/>
            <person name="Riley R."/>
            <person name="Lipzen A."/>
            <person name="Berrin J.G."/>
            <person name="Master E.R."/>
            <person name="Rosso M.N."/>
        </authorList>
    </citation>
    <scope>NUCLEOTIDE SEQUENCE [LARGE SCALE GENOMIC DNA]</scope>
    <source>
        <strain evidence="4 5">BRFM310</strain>
    </source>
</reference>
<feature type="transmembrane region" description="Helical" evidence="2">
    <location>
        <begin position="20"/>
        <end position="42"/>
    </location>
</feature>
<evidence type="ECO:0000259" key="3">
    <source>
        <dbReference type="Pfam" id="PF20152"/>
    </source>
</evidence>
<feature type="domain" description="DUF6534" evidence="3">
    <location>
        <begin position="171"/>
        <end position="256"/>
    </location>
</feature>
<evidence type="ECO:0000256" key="2">
    <source>
        <dbReference type="SAM" id="Phobius"/>
    </source>
</evidence>
<evidence type="ECO:0000256" key="1">
    <source>
        <dbReference type="SAM" id="MobiDB-lite"/>
    </source>
</evidence>
<feature type="compositionally biased region" description="Low complexity" evidence="1">
    <location>
        <begin position="324"/>
        <end position="345"/>
    </location>
</feature>
<dbReference type="Proteomes" id="UP000193067">
    <property type="component" value="Unassembled WGS sequence"/>
</dbReference>
<dbReference type="AlphaFoldDB" id="A0A1Y2IIJ3"/>
<protein>
    <recommendedName>
        <fullName evidence="3">DUF6534 domain-containing protein</fullName>
    </recommendedName>
</protein>
<accession>A0A1Y2IIJ3</accession>
<feature type="transmembrane region" description="Helical" evidence="2">
    <location>
        <begin position="165"/>
        <end position="186"/>
    </location>
</feature>
<proteinExistence type="predicted"/>
<organism evidence="4 5">
    <name type="scientific">Trametes coccinea (strain BRFM310)</name>
    <name type="common">Pycnoporus coccineus</name>
    <dbReference type="NCBI Taxonomy" id="1353009"/>
    <lineage>
        <taxon>Eukaryota</taxon>
        <taxon>Fungi</taxon>
        <taxon>Dikarya</taxon>
        <taxon>Basidiomycota</taxon>
        <taxon>Agaricomycotina</taxon>
        <taxon>Agaricomycetes</taxon>
        <taxon>Polyporales</taxon>
        <taxon>Polyporaceae</taxon>
        <taxon>Trametes</taxon>
    </lineage>
</organism>
<dbReference type="Pfam" id="PF20152">
    <property type="entry name" value="DUF6534"/>
    <property type="match status" value="1"/>
</dbReference>